<dbReference type="Proteomes" id="UP001610334">
    <property type="component" value="Unassembled WGS sequence"/>
</dbReference>
<sequence>MRVLVNSFVETLGIYPLPVDKTSLAWLLRTSWIQQALLDPCAFHATLYAASAHVDALRGLPTTSMTLYHHTMVLRLLKERFAAPGAVTDESIMTLMAPLVFFTSLSGDDHSSQIHKKALIKMIQIKSGLGPLTLSPFLEALTAVCILQESVIHDLQFDLPWVQVPPTPLTPPSYLISAALRRAKSRHDAFYSLSPKAIRIFEDIEFTCKYLASLTAGSSLPLSLHAHLQASWRAQIEVALSATGPAAHPTPLTGPASMTMACHAAALIFWYLLDDFSPLAPSSLQILVDGLKRALICSSTEIWVRIAPEAHTWMCMIGAAASIMRNDRIFFTLRHGQPVICVQSQGASIFLEGWGVYDWGSQWRKARMLVPAADNETVITKDPHCATV</sequence>
<accession>A0ABR4H3R9</accession>
<evidence type="ECO:0000313" key="2">
    <source>
        <dbReference type="Proteomes" id="UP001610334"/>
    </source>
</evidence>
<keyword evidence="2" id="KW-1185">Reference proteome</keyword>
<protein>
    <submittedName>
        <fullName evidence="1">Uncharacterized protein</fullName>
    </submittedName>
</protein>
<comment type="caution">
    <text evidence="1">The sequence shown here is derived from an EMBL/GenBank/DDBJ whole genome shotgun (WGS) entry which is preliminary data.</text>
</comment>
<proteinExistence type="predicted"/>
<gene>
    <name evidence="1" type="ORF">BJX63DRAFT_434619</name>
</gene>
<dbReference type="Pfam" id="PF11951">
    <property type="entry name" value="Fungal_trans_2"/>
    <property type="match status" value="1"/>
</dbReference>
<dbReference type="PANTHER" id="PTHR37540:SF5">
    <property type="entry name" value="TRANSCRIPTION FACTOR DOMAIN-CONTAINING PROTEIN"/>
    <property type="match status" value="1"/>
</dbReference>
<dbReference type="PANTHER" id="PTHR37540">
    <property type="entry name" value="TRANSCRIPTION FACTOR (ACR-2), PUTATIVE-RELATED-RELATED"/>
    <property type="match status" value="1"/>
</dbReference>
<dbReference type="EMBL" id="JBFXLT010000077">
    <property type="protein sequence ID" value="KAL2810097.1"/>
    <property type="molecule type" value="Genomic_DNA"/>
</dbReference>
<dbReference type="InterPro" id="IPR021858">
    <property type="entry name" value="Fun_TF"/>
</dbReference>
<organism evidence="1 2">
    <name type="scientific">Aspergillus granulosus</name>
    <dbReference type="NCBI Taxonomy" id="176169"/>
    <lineage>
        <taxon>Eukaryota</taxon>
        <taxon>Fungi</taxon>
        <taxon>Dikarya</taxon>
        <taxon>Ascomycota</taxon>
        <taxon>Pezizomycotina</taxon>
        <taxon>Eurotiomycetes</taxon>
        <taxon>Eurotiomycetidae</taxon>
        <taxon>Eurotiales</taxon>
        <taxon>Aspergillaceae</taxon>
        <taxon>Aspergillus</taxon>
        <taxon>Aspergillus subgen. Nidulantes</taxon>
    </lineage>
</organism>
<name>A0ABR4H3R9_9EURO</name>
<evidence type="ECO:0000313" key="1">
    <source>
        <dbReference type="EMBL" id="KAL2810097.1"/>
    </source>
</evidence>
<reference evidence="1 2" key="1">
    <citation type="submission" date="2024-07" db="EMBL/GenBank/DDBJ databases">
        <title>Section-level genome sequencing and comparative genomics of Aspergillus sections Usti and Cavernicolus.</title>
        <authorList>
            <consortium name="Lawrence Berkeley National Laboratory"/>
            <person name="Nybo J.L."/>
            <person name="Vesth T.C."/>
            <person name="Theobald S."/>
            <person name="Frisvad J.C."/>
            <person name="Larsen T.O."/>
            <person name="Kjaerboelling I."/>
            <person name="Rothschild-Mancinelli K."/>
            <person name="Lyhne E.K."/>
            <person name="Kogle M.E."/>
            <person name="Barry K."/>
            <person name="Clum A."/>
            <person name="Na H."/>
            <person name="Ledsgaard L."/>
            <person name="Lin J."/>
            <person name="Lipzen A."/>
            <person name="Kuo A."/>
            <person name="Riley R."/>
            <person name="Mondo S."/>
            <person name="Labutti K."/>
            <person name="Haridas S."/>
            <person name="Pangalinan J."/>
            <person name="Salamov A.A."/>
            <person name="Simmons B.A."/>
            <person name="Magnuson J.K."/>
            <person name="Chen J."/>
            <person name="Drula E."/>
            <person name="Henrissat B."/>
            <person name="Wiebenga A."/>
            <person name="Lubbers R.J."/>
            <person name="Gomes A.C."/>
            <person name="Makela M.R."/>
            <person name="Stajich J."/>
            <person name="Grigoriev I.V."/>
            <person name="Mortensen U.H."/>
            <person name="De Vries R.P."/>
            <person name="Baker S.E."/>
            <person name="Andersen M.R."/>
        </authorList>
    </citation>
    <scope>NUCLEOTIDE SEQUENCE [LARGE SCALE GENOMIC DNA]</scope>
    <source>
        <strain evidence="1 2">CBS 588.65</strain>
    </source>
</reference>